<feature type="compositionally biased region" description="Polar residues" evidence="5">
    <location>
        <begin position="1698"/>
        <end position="1708"/>
    </location>
</feature>
<feature type="region of interest" description="Disordered" evidence="5">
    <location>
        <begin position="1777"/>
        <end position="1796"/>
    </location>
</feature>
<feature type="region of interest" description="Disordered" evidence="5">
    <location>
        <begin position="724"/>
        <end position="747"/>
    </location>
</feature>
<dbReference type="SUPFAM" id="SSF50729">
    <property type="entry name" value="PH domain-like"/>
    <property type="match status" value="1"/>
</dbReference>
<dbReference type="InterPro" id="IPR001849">
    <property type="entry name" value="PH_domain"/>
</dbReference>
<dbReference type="EMBL" id="WJQU01000003">
    <property type="protein sequence ID" value="KAJ6637507.1"/>
    <property type="molecule type" value="Genomic_DNA"/>
</dbReference>
<dbReference type="Proteomes" id="UP001151699">
    <property type="component" value="Chromosome X"/>
</dbReference>
<feature type="region of interest" description="Disordered" evidence="5">
    <location>
        <begin position="190"/>
        <end position="272"/>
    </location>
</feature>
<dbReference type="PANTHER" id="PTHR12752:SF9">
    <property type="entry name" value="KRAMER, ISOFORM I"/>
    <property type="match status" value="1"/>
</dbReference>
<feature type="coiled-coil region" evidence="4">
    <location>
        <begin position="1212"/>
        <end position="1239"/>
    </location>
</feature>
<feature type="compositionally biased region" description="Polar residues" evidence="5">
    <location>
        <begin position="298"/>
        <end position="310"/>
    </location>
</feature>
<dbReference type="GO" id="GO:0016020">
    <property type="term" value="C:membrane"/>
    <property type="evidence" value="ECO:0007669"/>
    <property type="project" value="UniProtKB-ARBA"/>
</dbReference>
<feature type="region of interest" description="Disordered" evidence="5">
    <location>
        <begin position="298"/>
        <end position="335"/>
    </location>
</feature>
<feature type="compositionally biased region" description="Polar residues" evidence="5">
    <location>
        <begin position="1805"/>
        <end position="1821"/>
    </location>
</feature>
<feature type="compositionally biased region" description="Basic residues" evidence="5">
    <location>
        <begin position="1683"/>
        <end position="1696"/>
    </location>
</feature>
<dbReference type="InterPro" id="IPR057971">
    <property type="entry name" value="PKHA4-7_TBCA"/>
</dbReference>
<protein>
    <submittedName>
        <fullName evidence="7">Pleckstrin likey domain-containing family A member 7</fullName>
    </submittedName>
</protein>
<gene>
    <name evidence="7" type="primary">plekha7</name>
    <name evidence="7" type="ORF">Bhyg_10238</name>
</gene>
<evidence type="ECO:0000256" key="2">
    <source>
        <dbReference type="ARBA" id="ARBA00022490"/>
    </source>
</evidence>
<feature type="non-terminal residue" evidence="7">
    <location>
        <position position="1930"/>
    </location>
</feature>
<name>A0A9Q0MT59_9DIPT</name>
<proteinExistence type="predicted"/>
<dbReference type="OrthoDB" id="7785503at2759"/>
<comment type="subcellular location">
    <subcellularLocation>
        <location evidence="1">Cytoplasm</location>
    </subcellularLocation>
</comment>
<dbReference type="Gene3D" id="2.30.29.30">
    <property type="entry name" value="Pleckstrin-homology domain (PH domain)/Phosphotyrosine-binding domain (PTB)"/>
    <property type="match status" value="1"/>
</dbReference>
<feature type="domain" description="PH" evidence="6">
    <location>
        <begin position="337"/>
        <end position="436"/>
    </location>
</feature>
<accession>A0A9Q0MT59</accession>
<evidence type="ECO:0000256" key="4">
    <source>
        <dbReference type="SAM" id="Coils"/>
    </source>
</evidence>
<feature type="compositionally biased region" description="Polar residues" evidence="5">
    <location>
        <begin position="237"/>
        <end position="272"/>
    </location>
</feature>
<dbReference type="InterPro" id="IPR040392">
    <property type="entry name" value="PKHA4-7_PH"/>
</dbReference>
<comment type="caution">
    <text evidence="7">The sequence shown here is derived from an EMBL/GenBank/DDBJ whole genome shotgun (WGS) entry which is preliminary data.</text>
</comment>
<feature type="region of interest" description="Disordered" evidence="5">
    <location>
        <begin position="1665"/>
        <end position="1708"/>
    </location>
</feature>
<organism evidence="7 8">
    <name type="scientific">Pseudolycoriella hygida</name>
    <dbReference type="NCBI Taxonomy" id="35572"/>
    <lineage>
        <taxon>Eukaryota</taxon>
        <taxon>Metazoa</taxon>
        <taxon>Ecdysozoa</taxon>
        <taxon>Arthropoda</taxon>
        <taxon>Hexapoda</taxon>
        <taxon>Insecta</taxon>
        <taxon>Pterygota</taxon>
        <taxon>Neoptera</taxon>
        <taxon>Endopterygota</taxon>
        <taxon>Diptera</taxon>
        <taxon>Nematocera</taxon>
        <taxon>Sciaroidea</taxon>
        <taxon>Sciaridae</taxon>
        <taxon>Pseudolycoriella</taxon>
    </lineage>
</organism>
<evidence type="ECO:0000313" key="8">
    <source>
        <dbReference type="Proteomes" id="UP001151699"/>
    </source>
</evidence>
<dbReference type="PANTHER" id="PTHR12752">
    <property type="entry name" value="PHOSPHOINOSITOL 3-PHOSPHATE-BINDING PROTEIN"/>
    <property type="match status" value="1"/>
</dbReference>
<keyword evidence="4" id="KW-0175">Coiled coil</keyword>
<evidence type="ECO:0000256" key="3">
    <source>
        <dbReference type="ARBA" id="ARBA00022553"/>
    </source>
</evidence>
<dbReference type="FunFam" id="2.30.29.30:FF:000103">
    <property type="entry name" value="Pleckstrin homology domain-containing family A member 4"/>
    <property type="match status" value="1"/>
</dbReference>
<dbReference type="PROSITE" id="PS50003">
    <property type="entry name" value="PH_DOMAIN"/>
    <property type="match status" value="1"/>
</dbReference>
<dbReference type="InterPro" id="IPR011993">
    <property type="entry name" value="PH-like_dom_sf"/>
</dbReference>
<dbReference type="CDD" id="cd13248">
    <property type="entry name" value="PH_PEPP1_2_3"/>
    <property type="match status" value="1"/>
</dbReference>
<evidence type="ECO:0000256" key="5">
    <source>
        <dbReference type="SAM" id="MobiDB-lite"/>
    </source>
</evidence>
<feature type="region of interest" description="Disordered" evidence="5">
    <location>
        <begin position="442"/>
        <end position="465"/>
    </location>
</feature>
<feature type="region of interest" description="Disordered" evidence="5">
    <location>
        <begin position="482"/>
        <end position="523"/>
    </location>
</feature>
<feature type="compositionally biased region" description="Basic and acidic residues" evidence="5">
    <location>
        <begin position="1488"/>
        <end position="1502"/>
    </location>
</feature>
<feature type="region of interest" description="Disordered" evidence="5">
    <location>
        <begin position="1369"/>
        <end position="1389"/>
    </location>
</feature>
<dbReference type="SMART" id="SM00233">
    <property type="entry name" value="PH"/>
    <property type="match status" value="1"/>
</dbReference>
<dbReference type="Pfam" id="PF00169">
    <property type="entry name" value="PH"/>
    <property type="match status" value="1"/>
</dbReference>
<keyword evidence="3" id="KW-0597">Phosphoprotein</keyword>
<keyword evidence="8" id="KW-1185">Reference proteome</keyword>
<feature type="compositionally biased region" description="Polar residues" evidence="5">
    <location>
        <begin position="452"/>
        <end position="465"/>
    </location>
</feature>
<keyword evidence="2" id="KW-0963">Cytoplasm</keyword>
<feature type="region of interest" description="Disordered" evidence="5">
    <location>
        <begin position="1803"/>
        <end position="1824"/>
    </location>
</feature>
<feature type="compositionally biased region" description="Low complexity" evidence="5">
    <location>
        <begin position="442"/>
        <end position="451"/>
    </location>
</feature>
<evidence type="ECO:0000256" key="1">
    <source>
        <dbReference type="ARBA" id="ARBA00004496"/>
    </source>
</evidence>
<sequence>MESKKLQQMQQANSHLVQQSMPQIKAPLFHQVTGDYAPHSPVFQNVTQYNSITNFAQIERTGHHQPRNHSSQHLLGPTTNNHLHIKPLQNSHSSMLSGYSAHRQTQPPSQTLYGTDSVYQNNRERHFSQSALRSQPTSQHTHNHPMNKFQSEYQQLQQAKIQQQIQTQNEALIQQQRTFAIRQQLNPPIPQSHMHNLQSQQNLRSIPPSTLNLTTQFQPASGPSDTNNDDKIYGGQRNFNHTSPNNVQSIYHQKQKSHQQIARQKMQESSPSELTPIIQQNHPDLVVNQACQTQIPDTIKSKSQNDSPVHQSLERKKSSGTIQSLKSPVSKRPASAPVTLSGWLYKQGSEGLKVWRKRWFVLSEYCLYYYKGPEEEKLLGSILLPSYRVAACLPEDKIYRKFAFKCEHQNMRTYWLSAETSEIMGHWIRALTAATVMQSSSESSDHVSQPSFSSLNPSGENSDSGILTYQSQQSKISAIQSHGPVTPALDTGGPLYANAPPKPRRANDGGYSSPSPENSIDRYESNFDKNKYFDTTAQPQTYHQQMLHSPMTQTQLNEPIYGSQLLNKSSNIQNNKFKNSWESSNPNQLKSPYGQEMPNQDLQHLLSFSTDLYQNNRDNIIRAPHRFEDYGRKHFNEQNDVDAYGQRMPPLLNSQQKYELQMEMGNSERRTPDTYGRSRIDQINRNLMDYEDIYNLNSQQDLNAYRRPTSPPSHKNLQTLQQLQSSSQRAVPSKLEQKQNVRMRRPVQSIPRPHSADFLEYETRMETANNPIPEIIRAPRPKSSLDINRTPDNFYYSEASYAEKMRQSALYLQKTPNSLYSKDKHSDVMKQSVSRGDISNHTMGYNTIPGESAFGLHSDSKHSNSHLPRTHRNFNKNVNLQNEQFLRSASVRLPRKADDNGMRDNEQKREESMKRLLEWKQRMLQSPLTRKGVPITLAMDAKTPLSVKTANITQGIQRSRSATNANNAGYNSYSSDDEASISVQDVRNIHNSHLNLRPDYSYDVQMSTKNKHPTDYSPDIYSDKFGRNRKTHIHPEPEPPERNFQNITAIRNMDMSAGDLLSRTHEELVLLLIQLRRQNCATARSIEQCCTDIHEVQNRIRTCDERERAENLARLDSLKQHLVDFEKQYEKSKPLVNLVDNMVKLGSLYRNGSSQNIPYSHESVTLDRLEFNQRMQEKRLLQEDQKYWDRLSPNHNELQSKVQQLYQLDQLLQEESGTLQNLQRDKENLERSLGSLRNKLQHGAGTPYAMEVARKQQHDLERELSRVHQLLAENSKKLEQTVAGNAKLEKDLLVLRQKLQATKESRGSQSALGSHEATDSIPYVGGATAMLESELRRVQQLVGDMQRQRHDLSQAVRQLTENSNTLYQQIKPSDHSSHTKKKNFSSSWTETDLDSMISRDHQLSSSIDNLSINTQDLSASTYLNRSGNLSSLNCSTSDNSDFMFNKLMSSVKPQEFDAIESSEVENDDFLEGSLQNQDKQEIKTVRIVKRESERRHRDRERSNANTSGTSMQNLDHVIEEDALNAEFNRSKSLPRTYLDKHDLYASQLTDKKLKSPMSVQSLPTTSAYSTNSVNSVNYNDYYNSLTAQYPMPMTEMKDKSDRINVDIYLNNSIASNTYASPNPKNPFLNNLTTSQKTESMQSLNKTIGDLSPVFQSEAARQIINEMSGNSSEENTKKNSLASKQRRAIPREKRRHYTAPSNTLGTKSNKYVQSENDMNKNNINWRARDDLDMEVALRPRVNAPDVVRSALGQCEKISENSIDKLFAAPNKIVIPERYIPEQPPELSPEEKKRRQEKVEAIKKMLSENTTNDSTTLPPSQISAEKKQREHLLQLNQILAEQVMQMSKIVAERAMASVSKNADKTILSEDDLTSPVTPLPIYQQPNYTDLYITQEGCNVPTYKKSIVFSLKLSELGYFIKCVLSTKKFYFNF</sequence>
<feature type="compositionally biased region" description="Polar residues" evidence="5">
    <location>
        <begin position="193"/>
        <end position="226"/>
    </location>
</feature>
<evidence type="ECO:0000259" key="6">
    <source>
        <dbReference type="PROSITE" id="PS50003"/>
    </source>
</evidence>
<feature type="region of interest" description="Disordered" evidence="5">
    <location>
        <begin position="92"/>
        <end position="115"/>
    </location>
</feature>
<dbReference type="GO" id="GO:0005737">
    <property type="term" value="C:cytoplasm"/>
    <property type="evidence" value="ECO:0007669"/>
    <property type="project" value="UniProtKB-SubCell"/>
</dbReference>
<reference evidence="7" key="1">
    <citation type="submission" date="2022-07" db="EMBL/GenBank/DDBJ databases">
        <authorList>
            <person name="Trinca V."/>
            <person name="Uliana J.V.C."/>
            <person name="Torres T.T."/>
            <person name="Ward R.J."/>
            <person name="Monesi N."/>
        </authorList>
    </citation>
    <scope>NUCLEOTIDE SEQUENCE</scope>
    <source>
        <strain evidence="7">HSMRA1968</strain>
        <tissue evidence="7">Whole embryos</tissue>
    </source>
</reference>
<feature type="compositionally biased region" description="Polar residues" evidence="5">
    <location>
        <begin position="1665"/>
        <end position="1682"/>
    </location>
</feature>
<evidence type="ECO:0000313" key="7">
    <source>
        <dbReference type="EMBL" id="KAJ6637507.1"/>
    </source>
</evidence>
<feature type="compositionally biased region" description="Basic and acidic residues" evidence="5">
    <location>
        <begin position="1787"/>
        <end position="1796"/>
    </location>
</feature>
<dbReference type="Pfam" id="PF25541">
    <property type="entry name" value="TBCA_PH"/>
    <property type="match status" value="1"/>
</dbReference>
<feature type="region of interest" description="Disordered" evidence="5">
    <location>
        <begin position="1488"/>
        <end position="1510"/>
    </location>
</feature>